<proteinExistence type="predicted"/>
<dbReference type="AlphaFoldDB" id="A0A098EP46"/>
<keyword evidence="2" id="KW-1133">Transmembrane helix</keyword>
<organism evidence="3 4">
    <name type="scientific">Planococcus massiliensis</name>
    <dbReference type="NCBI Taxonomy" id="1499687"/>
    <lineage>
        <taxon>Bacteria</taxon>
        <taxon>Bacillati</taxon>
        <taxon>Bacillota</taxon>
        <taxon>Bacilli</taxon>
        <taxon>Bacillales</taxon>
        <taxon>Caryophanaceae</taxon>
        <taxon>Planococcus</taxon>
    </lineage>
</organism>
<dbReference type="OrthoDB" id="2390171at2"/>
<keyword evidence="2" id="KW-0472">Membrane</keyword>
<dbReference type="RefSeq" id="WP_052653306.1">
    <property type="nucleotide sequence ID" value="NZ_CCXS01000001.1"/>
</dbReference>
<keyword evidence="2" id="KW-0812">Transmembrane</keyword>
<sequence length="82" mass="9716">MTGLVAVIMIFSIPLAGIITSHFQTQTKLKNKMIESQLELERLKHENFVIETQKMRLELEQMKLEDAKREQHFFIEKEKTLL</sequence>
<protein>
    <submittedName>
        <fullName evidence="3">Uncharacterized protein</fullName>
    </submittedName>
</protein>
<keyword evidence="1" id="KW-0175">Coiled coil</keyword>
<dbReference type="EMBL" id="CCXS01000001">
    <property type="protein sequence ID" value="CEG24073.1"/>
    <property type="molecule type" value="Genomic_DNA"/>
</dbReference>
<evidence type="ECO:0000313" key="4">
    <source>
        <dbReference type="Proteomes" id="UP000043699"/>
    </source>
</evidence>
<gene>
    <name evidence="3" type="ORF">BN1080_03092</name>
</gene>
<evidence type="ECO:0000256" key="2">
    <source>
        <dbReference type="SAM" id="Phobius"/>
    </source>
</evidence>
<dbReference type="Proteomes" id="UP000043699">
    <property type="component" value="Unassembled WGS sequence"/>
</dbReference>
<feature type="transmembrane region" description="Helical" evidence="2">
    <location>
        <begin position="6"/>
        <end position="23"/>
    </location>
</feature>
<evidence type="ECO:0000256" key="1">
    <source>
        <dbReference type="SAM" id="Coils"/>
    </source>
</evidence>
<keyword evidence="4" id="KW-1185">Reference proteome</keyword>
<name>A0A098EP46_9BACL</name>
<evidence type="ECO:0000313" key="3">
    <source>
        <dbReference type="EMBL" id="CEG24073.1"/>
    </source>
</evidence>
<accession>A0A098EP46</accession>
<reference evidence="3 4" key="1">
    <citation type="submission" date="2014-09" db="EMBL/GenBank/DDBJ databases">
        <authorList>
            <person name="Urmite Genomes Urmite Genomes"/>
        </authorList>
    </citation>
    <scope>NUCLEOTIDE SEQUENCE [LARGE SCALE GENOMIC DNA]</scope>
    <source>
        <strain evidence="3 4">ES2</strain>
    </source>
</reference>
<feature type="coiled-coil region" evidence="1">
    <location>
        <begin position="26"/>
        <end position="70"/>
    </location>
</feature>